<keyword evidence="5" id="KW-1185">Reference proteome</keyword>
<name>A0A9P9FTZ1_9HYPO</name>
<dbReference type="InterPro" id="IPR008030">
    <property type="entry name" value="NmrA-like"/>
</dbReference>
<dbReference type="SUPFAM" id="SSF51735">
    <property type="entry name" value="NAD(P)-binding Rossmann-fold domains"/>
    <property type="match status" value="1"/>
</dbReference>
<dbReference type="InterPro" id="IPR036291">
    <property type="entry name" value="NAD(P)-bd_dom_sf"/>
</dbReference>
<keyword evidence="1" id="KW-0521">NADP</keyword>
<dbReference type="Pfam" id="PF05368">
    <property type="entry name" value="NmrA"/>
    <property type="match status" value="1"/>
</dbReference>
<dbReference type="AlphaFoldDB" id="A0A9P9FTZ1"/>
<dbReference type="OrthoDB" id="9974981at2759"/>
<evidence type="ECO:0000313" key="5">
    <source>
        <dbReference type="Proteomes" id="UP000738349"/>
    </source>
</evidence>
<evidence type="ECO:0000313" key="4">
    <source>
        <dbReference type="EMBL" id="KAH7176194.1"/>
    </source>
</evidence>
<comment type="caution">
    <text evidence="4">The sequence shown here is derived from an EMBL/GenBank/DDBJ whole genome shotgun (WGS) entry which is preliminary data.</text>
</comment>
<feature type="domain" description="NmrA-like" evidence="3">
    <location>
        <begin position="4"/>
        <end position="241"/>
    </location>
</feature>
<organism evidence="4 5">
    <name type="scientific">Dactylonectria macrodidyma</name>
    <dbReference type="NCBI Taxonomy" id="307937"/>
    <lineage>
        <taxon>Eukaryota</taxon>
        <taxon>Fungi</taxon>
        <taxon>Dikarya</taxon>
        <taxon>Ascomycota</taxon>
        <taxon>Pezizomycotina</taxon>
        <taxon>Sordariomycetes</taxon>
        <taxon>Hypocreomycetidae</taxon>
        <taxon>Hypocreales</taxon>
        <taxon>Nectriaceae</taxon>
        <taxon>Dactylonectria</taxon>
    </lineage>
</organism>
<gene>
    <name evidence="4" type="ORF">EDB81DRAFT_897300</name>
</gene>
<evidence type="ECO:0000259" key="3">
    <source>
        <dbReference type="Pfam" id="PF05368"/>
    </source>
</evidence>
<accession>A0A9P9FTZ1</accession>
<dbReference type="PANTHER" id="PTHR47706">
    <property type="entry name" value="NMRA-LIKE FAMILY PROTEIN"/>
    <property type="match status" value="1"/>
</dbReference>
<sequence length="301" mass="32159">MAIKTVAVIGASGNVGASIVAALLANHFTVTAITRESSTSSLPAGVAVRKADFSSLESLVSAFEGHDAVVAAVATSVALGSQNILADAALAAGVKRFIPSEFGTNTRNLGGEVLGTMLQGKTDAVNYLMKLSEKNPAFTWTGVGTSLFFDWGLDHGTFGLSMEKKSMTIFDSGNEPVSTSSLPFIGRAVAAILEHETETANKYVDVIEFNITQNQLLKLVEDETGIKFATTSVKTENLERLGHEKMKKHDHSSFIDFLMVYNYRDGGDHAIREDKTANKLLGLPASDLTQVVKAHLESKGY</sequence>
<evidence type="ECO:0000256" key="2">
    <source>
        <dbReference type="ARBA" id="ARBA00023002"/>
    </source>
</evidence>
<dbReference type="Gene3D" id="3.40.50.720">
    <property type="entry name" value="NAD(P)-binding Rossmann-like Domain"/>
    <property type="match status" value="1"/>
</dbReference>
<dbReference type="CDD" id="cd05259">
    <property type="entry name" value="PCBER_SDR_a"/>
    <property type="match status" value="1"/>
</dbReference>
<dbReference type="PANTHER" id="PTHR47706:SF10">
    <property type="entry name" value="NMRA-LIKE DOMAIN-CONTAINING PROTEIN"/>
    <property type="match status" value="1"/>
</dbReference>
<protein>
    <submittedName>
        <fullName evidence="4">Isoflavone reductase</fullName>
    </submittedName>
</protein>
<dbReference type="GO" id="GO:0016491">
    <property type="term" value="F:oxidoreductase activity"/>
    <property type="evidence" value="ECO:0007669"/>
    <property type="project" value="UniProtKB-KW"/>
</dbReference>
<dbReference type="EMBL" id="JAGMUV010000001">
    <property type="protein sequence ID" value="KAH7176194.1"/>
    <property type="molecule type" value="Genomic_DNA"/>
</dbReference>
<evidence type="ECO:0000256" key="1">
    <source>
        <dbReference type="ARBA" id="ARBA00022857"/>
    </source>
</evidence>
<keyword evidence="2" id="KW-0560">Oxidoreductase</keyword>
<dbReference type="InterPro" id="IPR051609">
    <property type="entry name" value="NmrA/Isoflavone_reductase-like"/>
</dbReference>
<proteinExistence type="predicted"/>
<dbReference type="InterPro" id="IPR045312">
    <property type="entry name" value="PCBER-like"/>
</dbReference>
<dbReference type="Gene3D" id="3.90.25.10">
    <property type="entry name" value="UDP-galactose 4-epimerase, domain 1"/>
    <property type="match status" value="1"/>
</dbReference>
<reference evidence="4" key="1">
    <citation type="journal article" date="2021" name="Nat. Commun.">
        <title>Genetic determinants of endophytism in the Arabidopsis root mycobiome.</title>
        <authorList>
            <person name="Mesny F."/>
            <person name="Miyauchi S."/>
            <person name="Thiergart T."/>
            <person name="Pickel B."/>
            <person name="Atanasova L."/>
            <person name="Karlsson M."/>
            <person name="Huettel B."/>
            <person name="Barry K.W."/>
            <person name="Haridas S."/>
            <person name="Chen C."/>
            <person name="Bauer D."/>
            <person name="Andreopoulos W."/>
            <person name="Pangilinan J."/>
            <person name="LaButti K."/>
            <person name="Riley R."/>
            <person name="Lipzen A."/>
            <person name="Clum A."/>
            <person name="Drula E."/>
            <person name="Henrissat B."/>
            <person name="Kohler A."/>
            <person name="Grigoriev I.V."/>
            <person name="Martin F.M."/>
            <person name="Hacquard S."/>
        </authorList>
    </citation>
    <scope>NUCLEOTIDE SEQUENCE</scope>
    <source>
        <strain evidence="4">MPI-CAGE-AT-0147</strain>
    </source>
</reference>
<dbReference type="Proteomes" id="UP000738349">
    <property type="component" value="Unassembled WGS sequence"/>
</dbReference>